<dbReference type="InterPro" id="IPR016032">
    <property type="entry name" value="Sig_transdc_resp-reg_C-effctor"/>
</dbReference>
<dbReference type="CDD" id="cd06170">
    <property type="entry name" value="LuxR_C_like"/>
    <property type="match status" value="1"/>
</dbReference>
<dbReference type="InterPro" id="IPR058245">
    <property type="entry name" value="NreC/VraR/RcsB-like_REC"/>
</dbReference>
<dbReference type="InterPro" id="IPR000792">
    <property type="entry name" value="Tscrpt_reg_LuxR_C"/>
</dbReference>
<evidence type="ECO:0000313" key="7">
    <source>
        <dbReference type="Proteomes" id="UP001244640"/>
    </source>
</evidence>
<protein>
    <submittedName>
        <fullName evidence="6">Two-component system response regulator NreC</fullName>
    </submittedName>
</protein>
<dbReference type="SMART" id="SM00421">
    <property type="entry name" value="HTH_LUXR"/>
    <property type="match status" value="1"/>
</dbReference>
<evidence type="ECO:0000313" key="6">
    <source>
        <dbReference type="EMBL" id="MDQ1149624.1"/>
    </source>
</evidence>
<keyword evidence="1 3" id="KW-0597">Phosphoprotein</keyword>
<gene>
    <name evidence="6" type="ORF">QE382_001608</name>
</gene>
<name>A0ABU0U3T5_9SPHI</name>
<dbReference type="Gene3D" id="3.40.50.2300">
    <property type="match status" value="1"/>
</dbReference>
<dbReference type="RefSeq" id="WP_307185421.1">
    <property type="nucleotide sequence ID" value="NZ_JAUTBA010000001.1"/>
</dbReference>
<keyword evidence="2" id="KW-0238">DNA-binding</keyword>
<dbReference type="InterPro" id="IPR039420">
    <property type="entry name" value="WalR-like"/>
</dbReference>
<organism evidence="6 7">
    <name type="scientific">Sphingobacterium zeae</name>
    <dbReference type="NCBI Taxonomy" id="1776859"/>
    <lineage>
        <taxon>Bacteria</taxon>
        <taxon>Pseudomonadati</taxon>
        <taxon>Bacteroidota</taxon>
        <taxon>Sphingobacteriia</taxon>
        <taxon>Sphingobacteriales</taxon>
        <taxon>Sphingobacteriaceae</taxon>
        <taxon>Sphingobacterium</taxon>
    </lineage>
</organism>
<dbReference type="PANTHER" id="PTHR43214">
    <property type="entry name" value="TWO-COMPONENT RESPONSE REGULATOR"/>
    <property type="match status" value="1"/>
</dbReference>
<dbReference type="Proteomes" id="UP001244640">
    <property type="component" value="Unassembled WGS sequence"/>
</dbReference>
<proteinExistence type="predicted"/>
<feature type="domain" description="HTH luxR-type" evidence="4">
    <location>
        <begin position="150"/>
        <end position="215"/>
    </location>
</feature>
<evidence type="ECO:0000259" key="5">
    <source>
        <dbReference type="PROSITE" id="PS50110"/>
    </source>
</evidence>
<evidence type="ECO:0000256" key="1">
    <source>
        <dbReference type="ARBA" id="ARBA00022553"/>
    </source>
</evidence>
<dbReference type="InterPro" id="IPR011006">
    <property type="entry name" value="CheY-like_superfamily"/>
</dbReference>
<dbReference type="Pfam" id="PF00196">
    <property type="entry name" value="GerE"/>
    <property type="match status" value="1"/>
</dbReference>
<dbReference type="EMBL" id="JAUTBA010000001">
    <property type="protein sequence ID" value="MDQ1149624.1"/>
    <property type="molecule type" value="Genomic_DNA"/>
</dbReference>
<dbReference type="PROSITE" id="PS00622">
    <property type="entry name" value="HTH_LUXR_1"/>
    <property type="match status" value="1"/>
</dbReference>
<dbReference type="SMART" id="SM00448">
    <property type="entry name" value="REC"/>
    <property type="match status" value="1"/>
</dbReference>
<dbReference type="PRINTS" id="PR00038">
    <property type="entry name" value="HTHLUXR"/>
</dbReference>
<accession>A0ABU0U3T5</accession>
<evidence type="ECO:0000259" key="4">
    <source>
        <dbReference type="PROSITE" id="PS50043"/>
    </source>
</evidence>
<dbReference type="InterPro" id="IPR001789">
    <property type="entry name" value="Sig_transdc_resp-reg_receiver"/>
</dbReference>
<dbReference type="Pfam" id="PF00072">
    <property type="entry name" value="Response_reg"/>
    <property type="match status" value="1"/>
</dbReference>
<dbReference type="PROSITE" id="PS50110">
    <property type="entry name" value="RESPONSE_REGULATORY"/>
    <property type="match status" value="1"/>
</dbReference>
<dbReference type="PROSITE" id="PS50043">
    <property type="entry name" value="HTH_LUXR_2"/>
    <property type="match status" value="1"/>
</dbReference>
<dbReference type="SUPFAM" id="SSF52172">
    <property type="entry name" value="CheY-like"/>
    <property type="match status" value="1"/>
</dbReference>
<feature type="domain" description="Response regulatory" evidence="5">
    <location>
        <begin position="3"/>
        <end position="120"/>
    </location>
</feature>
<evidence type="ECO:0000256" key="2">
    <source>
        <dbReference type="ARBA" id="ARBA00023125"/>
    </source>
</evidence>
<comment type="caution">
    <text evidence="6">The sequence shown here is derived from an EMBL/GenBank/DDBJ whole genome shotgun (WGS) entry which is preliminary data.</text>
</comment>
<sequence length="218" mass="24772">MCKILLVDDHEVVRSGIRLLLESSPSFYIIGEAASAEDALLFIEQQDKPDFILSDINMSGMDGISLVRIMKKVYPHIKIAILSMIEEIDKVAEAFDAGADGYLSKSTEIQELLFGIMHMYEGNKYVTAFLSVRILDGYRNFVPNRIDRAAVADHYGITEREIEVLMLISEGLTNSEIAERIFLSTRTVEGYRQHLMEKTKTKNTADLVRFSFQHMLLQ</sequence>
<keyword evidence="7" id="KW-1185">Reference proteome</keyword>
<evidence type="ECO:0000256" key="3">
    <source>
        <dbReference type="PROSITE-ProRule" id="PRU00169"/>
    </source>
</evidence>
<reference evidence="6 7" key="1">
    <citation type="submission" date="2023-07" db="EMBL/GenBank/DDBJ databases">
        <title>Functional and genomic diversity of the sorghum phyllosphere microbiome.</title>
        <authorList>
            <person name="Shade A."/>
        </authorList>
    </citation>
    <scope>NUCLEOTIDE SEQUENCE [LARGE SCALE GENOMIC DNA]</scope>
    <source>
        <strain evidence="6 7">SORGH_AS_0892</strain>
    </source>
</reference>
<feature type="modified residue" description="4-aspartylphosphate" evidence="3">
    <location>
        <position position="55"/>
    </location>
</feature>
<dbReference type="CDD" id="cd17535">
    <property type="entry name" value="REC_NarL-like"/>
    <property type="match status" value="1"/>
</dbReference>
<dbReference type="SUPFAM" id="SSF46894">
    <property type="entry name" value="C-terminal effector domain of the bipartite response regulators"/>
    <property type="match status" value="1"/>
</dbReference>
<dbReference type="PANTHER" id="PTHR43214:SF43">
    <property type="entry name" value="TWO-COMPONENT RESPONSE REGULATOR"/>
    <property type="match status" value="1"/>
</dbReference>